<dbReference type="Proteomes" id="UP001604282">
    <property type="component" value="Unassembled WGS sequence"/>
</dbReference>
<name>A0ABW7C5I2_9ACTN</name>
<organism evidence="1 2">
    <name type="scientific">Streptomyces omiyaensis</name>
    <dbReference type="NCBI Taxonomy" id="68247"/>
    <lineage>
        <taxon>Bacteria</taxon>
        <taxon>Bacillati</taxon>
        <taxon>Actinomycetota</taxon>
        <taxon>Actinomycetes</taxon>
        <taxon>Kitasatosporales</taxon>
        <taxon>Streptomycetaceae</taxon>
        <taxon>Streptomyces</taxon>
    </lineage>
</organism>
<protein>
    <submittedName>
        <fullName evidence="1">Uncharacterized protein</fullName>
    </submittedName>
</protein>
<proteinExistence type="predicted"/>
<evidence type="ECO:0000313" key="1">
    <source>
        <dbReference type="EMBL" id="MFG3194402.1"/>
    </source>
</evidence>
<sequence>MPQRASGPPPRHRPESAHHYIGDIMHEAHRRWEIPANETIRTLRTAISMDGKMSDEDRKTFFGLLEPHGDTV</sequence>
<dbReference type="RefSeq" id="WP_392091298.1">
    <property type="nucleotide sequence ID" value="NZ_JBIBVA010000027.1"/>
</dbReference>
<gene>
    <name evidence="1" type="ORF">ACGFYS_36475</name>
</gene>
<keyword evidence="2" id="KW-1185">Reference proteome</keyword>
<comment type="caution">
    <text evidence="1">The sequence shown here is derived from an EMBL/GenBank/DDBJ whole genome shotgun (WGS) entry which is preliminary data.</text>
</comment>
<evidence type="ECO:0000313" key="2">
    <source>
        <dbReference type="Proteomes" id="UP001604282"/>
    </source>
</evidence>
<dbReference type="EMBL" id="JBICZW010000051">
    <property type="protein sequence ID" value="MFG3194402.1"/>
    <property type="molecule type" value="Genomic_DNA"/>
</dbReference>
<reference evidence="1 2" key="1">
    <citation type="submission" date="2024-10" db="EMBL/GenBank/DDBJ databases">
        <title>The Natural Products Discovery Center: Release of the First 8490 Sequenced Strains for Exploring Actinobacteria Biosynthetic Diversity.</title>
        <authorList>
            <person name="Kalkreuter E."/>
            <person name="Kautsar S.A."/>
            <person name="Yang D."/>
            <person name="Bader C.D."/>
            <person name="Teijaro C.N."/>
            <person name="Fluegel L."/>
            <person name="Davis C.M."/>
            <person name="Simpson J.R."/>
            <person name="Lauterbach L."/>
            <person name="Steele A.D."/>
            <person name="Gui C."/>
            <person name="Meng S."/>
            <person name="Li G."/>
            <person name="Viehrig K."/>
            <person name="Ye F."/>
            <person name="Su P."/>
            <person name="Kiefer A.F."/>
            <person name="Nichols A."/>
            <person name="Cepeda A.J."/>
            <person name="Yan W."/>
            <person name="Fan B."/>
            <person name="Jiang Y."/>
            <person name="Adhikari A."/>
            <person name="Zheng C.-J."/>
            <person name="Schuster L."/>
            <person name="Cowan T.M."/>
            <person name="Smanski M.J."/>
            <person name="Chevrette M.G."/>
            <person name="De Carvalho L.P.S."/>
            <person name="Shen B."/>
        </authorList>
    </citation>
    <scope>NUCLEOTIDE SEQUENCE [LARGE SCALE GENOMIC DNA]</scope>
    <source>
        <strain evidence="1 2">NPDC048229</strain>
    </source>
</reference>
<accession>A0ABW7C5I2</accession>